<evidence type="ECO:0000313" key="8">
    <source>
        <dbReference type="EMBL" id="GGB36278.1"/>
    </source>
</evidence>
<dbReference type="Pfam" id="PF00950">
    <property type="entry name" value="ABC-3"/>
    <property type="match status" value="1"/>
</dbReference>
<keyword evidence="5 7" id="KW-0472">Membrane</keyword>
<feature type="transmembrane region" description="Helical" evidence="7">
    <location>
        <begin position="64"/>
        <end position="85"/>
    </location>
</feature>
<protein>
    <submittedName>
        <fullName evidence="8">Metal ABC transporter permease</fullName>
    </submittedName>
</protein>
<evidence type="ECO:0000256" key="1">
    <source>
        <dbReference type="ARBA" id="ARBA00004141"/>
    </source>
</evidence>
<dbReference type="InterPro" id="IPR037294">
    <property type="entry name" value="ABC_BtuC-like"/>
</dbReference>
<keyword evidence="6" id="KW-0813">Transport</keyword>
<reference evidence="8" key="2">
    <citation type="submission" date="2020-09" db="EMBL/GenBank/DDBJ databases">
        <authorList>
            <person name="Sun Q."/>
            <person name="Zhou Y."/>
        </authorList>
    </citation>
    <scope>NUCLEOTIDE SEQUENCE</scope>
    <source>
        <strain evidence="8">CGMCC 1.15454</strain>
    </source>
</reference>
<feature type="transmembrane region" description="Helical" evidence="7">
    <location>
        <begin position="253"/>
        <end position="270"/>
    </location>
</feature>
<feature type="transmembrane region" description="Helical" evidence="7">
    <location>
        <begin position="140"/>
        <end position="158"/>
    </location>
</feature>
<keyword evidence="4 7" id="KW-1133">Transmembrane helix</keyword>
<dbReference type="CDD" id="cd06550">
    <property type="entry name" value="TM_ABC_iron-siderophores_like"/>
    <property type="match status" value="1"/>
</dbReference>
<feature type="transmembrane region" description="Helical" evidence="7">
    <location>
        <begin position="179"/>
        <end position="197"/>
    </location>
</feature>
<gene>
    <name evidence="8" type="ORF">GCM10011409_12130</name>
</gene>
<evidence type="ECO:0000256" key="2">
    <source>
        <dbReference type="ARBA" id="ARBA00008034"/>
    </source>
</evidence>
<dbReference type="GO" id="GO:0010043">
    <property type="term" value="P:response to zinc ion"/>
    <property type="evidence" value="ECO:0007669"/>
    <property type="project" value="TreeGrafter"/>
</dbReference>
<dbReference type="Proteomes" id="UP000621492">
    <property type="component" value="Unassembled WGS sequence"/>
</dbReference>
<dbReference type="Gene3D" id="1.10.3470.10">
    <property type="entry name" value="ABC transporter involved in vitamin B12 uptake, BtuC"/>
    <property type="match status" value="1"/>
</dbReference>
<evidence type="ECO:0000256" key="6">
    <source>
        <dbReference type="RuleBase" id="RU003943"/>
    </source>
</evidence>
<dbReference type="GO" id="GO:0043190">
    <property type="term" value="C:ATP-binding cassette (ABC) transporter complex"/>
    <property type="evidence" value="ECO:0007669"/>
    <property type="project" value="InterPro"/>
</dbReference>
<comment type="subcellular location">
    <subcellularLocation>
        <location evidence="6">Cell membrane</location>
        <topology evidence="6">Multi-pass membrane protein</topology>
    </subcellularLocation>
    <subcellularLocation>
        <location evidence="1">Membrane</location>
        <topology evidence="1">Multi-pass membrane protein</topology>
    </subcellularLocation>
</comment>
<reference evidence="8" key="1">
    <citation type="journal article" date="2014" name="Int. J. Syst. Evol. Microbiol.">
        <title>Complete genome sequence of Corynebacterium casei LMG S-19264T (=DSM 44701T), isolated from a smear-ripened cheese.</title>
        <authorList>
            <consortium name="US DOE Joint Genome Institute (JGI-PGF)"/>
            <person name="Walter F."/>
            <person name="Albersmeier A."/>
            <person name="Kalinowski J."/>
            <person name="Ruckert C."/>
        </authorList>
    </citation>
    <scope>NUCLEOTIDE SEQUENCE</scope>
    <source>
        <strain evidence="8">CGMCC 1.15454</strain>
    </source>
</reference>
<keyword evidence="3 6" id="KW-0812">Transmembrane</keyword>
<evidence type="ECO:0000256" key="5">
    <source>
        <dbReference type="ARBA" id="ARBA00023136"/>
    </source>
</evidence>
<feature type="transmembrane region" description="Helical" evidence="7">
    <location>
        <begin position="227"/>
        <end position="247"/>
    </location>
</feature>
<feature type="transmembrane region" description="Helical" evidence="7">
    <location>
        <begin position="97"/>
        <end position="120"/>
    </location>
</feature>
<dbReference type="PANTHER" id="PTHR30477">
    <property type="entry name" value="ABC-TRANSPORTER METAL-BINDING PROTEIN"/>
    <property type="match status" value="1"/>
</dbReference>
<comment type="similarity">
    <text evidence="2 6">Belongs to the ABC-3 integral membrane protein family.</text>
</comment>
<evidence type="ECO:0000256" key="4">
    <source>
        <dbReference type="ARBA" id="ARBA00022989"/>
    </source>
</evidence>
<dbReference type="GO" id="GO:0055085">
    <property type="term" value="P:transmembrane transport"/>
    <property type="evidence" value="ECO:0007669"/>
    <property type="project" value="InterPro"/>
</dbReference>
<dbReference type="AlphaFoldDB" id="A0A9W5X4L5"/>
<dbReference type="RefSeq" id="WP_088053066.1">
    <property type="nucleotide sequence ID" value="NZ_BMJD01000006.1"/>
</dbReference>
<feature type="transmembrane region" description="Helical" evidence="7">
    <location>
        <begin position="15"/>
        <end position="34"/>
    </location>
</feature>
<dbReference type="PANTHER" id="PTHR30477:SF22">
    <property type="entry name" value="METAL ABC TRANSPORTER PERMEASE"/>
    <property type="match status" value="1"/>
</dbReference>
<name>A0A9W5X4L5_9BACI</name>
<proteinExistence type="inferred from homology"/>
<dbReference type="EMBL" id="BMJD01000006">
    <property type="protein sequence ID" value="GGB36278.1"/>
    <property type="molecule type" value="Genomic_DNA"/>
</dbReference>
<keyword evidence="9" id="KW-1185">Reference proteome</keyword>
<organism evidence="8 9">
    <name type="scientific">Lentibacillus populi</name>
    <dbReference type="NCBI Taxonomy" id="1827502"/>
    <lineage>
        <taxon>Bacteria</taxon>
        <taxon>Bacillati</taxon>
        <taxon>Bacillota</taxon>
        <taxon>Bacilli</taxon>
        <taxon>Bacillales</taxon>
        <taxon>Bacillaceae</taxon>
        <taxon>Lentibacillus</taxon>
    </lineage>
</organism>
<evidence type="ECO:0000256" key="7">
    <source>
        <dbReference type="SAM" id="Phobius"/>
    </source>
</evidence>
<sequence length="298" mass="32418">MLSDILQYDFLRNTFLTGLLIGIIAPLLGTFIVVRRLSLIADALSHVTLAGIAFGLLLEKKLATTIITPLYGGMAFSVLGSIFIEKLRGVYKAYQEIAIPIILSGGVGLSVIFISLANGFNTELFNYLFGSVSAVSQKDLFTILGISIFVVLIIFLFYKELFALSFDEEHASVAGIHAKRIHLLFIVLTALVIAASIRIVGVLLVSALMTLPVAASMRLARGFKQTMILSIVFGELAVILGLISGYYFSIPPGGTIVLISIIILLASIGMKRFNFTFKGRGISNETSRSDSEFKRKRL</sequence>
<accession>A0A9W5X4L5</accession>
<comment type="caution">
    <text evidence="8">The sequence shown here is derived from an EMBL/GenBank/DDBJ whole genome shotgun (WGS) entry which is preliminary data.</text>
</comment>
<dbReference type="InterPro" id="IPR001626">
    <property type="entry name" value="ABC_TroCD"/>
</dbReference>
<dbReference type="SUPFAM" id="SSF81345">
    <property type="entry name" value="ABC transporter involved in vitamin B12 uptake, BtuC"/>
    <property type="match status" value="1"/>
</dbReference>
<evidence type="ECO:0000313" key="9">
    <source>
        <dbReference type="Proteomes" id="UP000621492"/>
    </source>
</evidence>
<evidence type="ECO:0000256" key="3">
    <source>
        <dbReference type="ARBA" id="ARBA00022692"/>
    </source>
</evidence>